<dbReference type="AlphaFoldDB" id="A0A3D8M8L5"/>
<dbReference type="InterPro" id="IPR042221">
    <property type="entry name" value="Leu/Phe-tRNA_Trfase_N"/>
</dbReference>
<dbReference type="FunFam" id="3.30.70.3550:FF:000001">
    <property type="entry name" value="Leucyl/phenylalanyl-tRNA--protein transferase"/>
    <property type="match status" value="1"/>
</dbReference>
<comment type="catalytic activity">
    <reaction evidence="6 15">
        <text>N-terminal L-arginyl-[protein] + L-leucyl-tRNA(Leu) = N-terminal L-leucyl-L-arginyl-[protein] + tRNA(Leu) + H(+)</text>
        <dbReference type="Rhea" id="RHEA:50416"/>
        <dbReference type="Rhea" id="RHEA-COMP:9613"/>
        <dbReference type="Rhea" id="RHEA-COMP:9622"/>
        <dbReference type="Rhea" id="RHEA-COMP:12672"/>
        <dbReference type="Rhea" id="RHEA-COMP:12673"/>
        <dbReference type="ChEBI" id="CHEBI:15378"/>
        <dbReference type="ChEBI" id="CHEBI:64719"/>
        <dbReference type="ChEBI" id="CHEBI:78442"/>
        <dbReference type="ChEBI" id="CHEBI:78494"/>
        <dbReference type="ChEBI" id="CHEBI:133044"/>
        <dbReference type="EC" id="2.3.2.6"/>
    </reaction>
</comment>
<evidence type="ECO:0000256" key="9">
    <source>
        <dbReference type="ARBA" id="ARBA00061535"/>
    </source>
</evidence>
<dbReference type="PANTHER" id="PTHR30098:SF2">
    <property type="entry name" value="LEUCYL_PHENYLALANYL-TRNA--PROTEIN TRANSFERASE"/>
    <property type="match status" value="1"/>
</dbReference>
<dbReference type="GO" id="GO:0005737">
    <property type="term" value="C:cytoplasm"/>
    <property type="evidence" value="ECO:0007669"/>
    <property type="project" value="UniProtKB-SubCell"/>
</dbReference>
<evidence type="ECO:0000256" key="7">
    <source>
        <dbReference type="ARBA" id="ARBA00051538"/>
    </source>
</evidence>
<evidence type="ECO:0000256" key="8">
    <source>
        <dbReference type="ARBA" id="ARBA00054043"/>
    </source>
</evidence>
<proteinExistence type="inferred from homology"/>
<keyword evidence="17" id="KW-1185">Reference proteome</keyword>
<comment type="similarity">
    <text evidence="9 15">Belongs to the L/F-transferase family.</text>
</comment>
<dbReference type="InterPro" id="IPR042203">
    <property type="entry name" value="Leu/Phe-tRNA_Trfase_C"/>
</dbReference>
<dbReference type="OrthoDB" id="9790282at2"/>
<dbReference type="Proteomes" id="UP000256561">
    <property type="component" value="Unassembled WGS sequence"/>
</dbReference>
<name>A0A3D8M8L5_9ALTE</name>
<dbReference type="EC" id="2.3.2.6" evidence="10 15"/>
<dbReference type="EMBL" id="QRHA01000005">
    <property type="protein sequence ID" value="RDV26164.1"/>
    <property type="molecule type" value="Genomic_DNA"/>
</dbReference>
<dbReference type="HAMAP" id="MF_00688">
    <property type="entry name" value="Leu_Phe_trans"/>
    <property type="match status" value="1"/>
</dbReference>
<dbReference type="GO" id="GO:0030163">
    <property type="term" value="P:protein catabolic process"/>
    <property type="evidence" value="ECO:0007669"/>
    <property type="project" value="UniProtKB-UniRule"/>
</dbReference>
<evidence type="ECO:0000256" key="11">
    <source>
        <dbReference type="ARBA" id="ARBA00074372"/>
    </source>
</evidence>
<evidence type="ECO:0000256" key="3">
    <source>
        <dbReference type="ARBA" id="ARBA00022679"/>
    </source>
</evidence>
<evidence type="ECO:0000256" key="10">
    <source>
        <dbReference type="ARBA" id="ARBA00066767"/>
    </source>
</evidence>
<evidence type="ECO:0000256" key="13">
    <source>
        <dbReference type="ARBA" id="ARBA00077165"/>
    </source>
</evidence>
<evidence type="ECO:0000256" key="2">
    <source>
        <dbReference type="ARBA" id="ARBA00022490"/>
    </source>
</evidence>
<dbReference type="Gene3D" id="3.40.630.70">
    <property type="entry name" value="Leucyl/phenylalanyl-tRNA-protein transferase, C-terminal domain"/>
    <property type="match status" value="1"/>
</dbReference>
<dbReference type="Pfam" id="PF03588">
    <property type="entry name" value="Leu_Phe_trans"/>
    <property type="match status" value="1"/>
</dbReference>
<comment type="catalytic activity">
    <reaction evidence="7 15">
        <text>N-terminal L-lysyl-[protein] + L-leucyl-tRNA(Leu) = N-terminal L-leucyl-L-lysyl-[protein] + tRNA(Leu) + H(+)</text>
        <dbReference type="Rhea" id="RHEA:12340"/>
        <dbReference type="Rhea" id="RHEA-COMP:9613"/>
        <dbReference type="Rhea" id="RHEA-COMP:9622"/>
        <dbReference type="Rhea" id="RHEA-COMP:12670"/>
        <dbReference type="Rhea" id="RHEA-COMP:12671"/>
        <dbReference type="ChEBI" id="CHEBI:15378"/>
        <dbReference type="ChEBI" id="CHEBI:65249"/>
        <dbReference type="ChEBI" id="CHEBI:78442"/>
        <dbReference type="ChEBI" id="CHEBI:78494"/>
        <dbReference type="ChEBI" id="CHEBI:133043"/>
        <dbReference type="EC" id="2.3.2.6"/>
    </reaction>
</comment>
<dbReference type="Gene3D" id="3.30.70.3550">
    <property type="entry name" value="Leucyl/phenylalanyl-tRNA-protein transferase, N-terminal domain"/>
    <property type="match status" value="1"/>
</dbReference>
<keyword evidence="3 15" id="KW-0808">Transferase</keyword>
<keyword evidence="2 15" id="KW-0963">Cytoplasm</keyword>
<comment type="subcellular location">
    <subcellularLocation>
        <location evidence="1 15">Cytoplasm</location>
    </subcellularLocation>
</comment>
<comment type="function">
    <text evidence="8 15">Functions in the N-end rule pathway of protein degradation where it conjugates Leu, Phe and, less efficiently, Met from aminoacyl-tRNAs to the N-termini of proteins containing an N-terminal arginine or lysine.</text>
</comment>
<comment type="caution">
    <text evidence="16">The sequence shown here is derived from an EMBL/GenBank/DDBJ whole genome shotgun (WGS) entry which is preliminary data.</text>
</comment>
<evidence type="ECO:0000313" key="16">
    <source>
        <dbReference type="EMBL" id="RDV26164.1"/>
    </source>
</evidence>
<dbReference type="InterPro" id="IPR004616">
    <property type="entry name" value="Leu/Phe-tRNA_Trfase"/>
</dbReference>
<sequence length="248" mass="27948">MIELPYLTEHAPFPSVSEALSEPNGLLAFGGTLDINRLFNAYSNGIFPWFSEQEPILWWSPDPRAIIDLDCFHLSRSLAKLSRQKRYQVTLNQNFGAVIRACATISRLNPHTQQVSQETWITKDMQHAYFELHQAGLAHSVEVWDESTLVGGLYGVAVGKVFCGESMFHHRTNASKLAMYALVTHMKAHNLAFIDCQLPTDHLASMGATPIPREEFIVRLKANNLTLDSGGHILSEYRHCWCPQEITP</sequence>
<dbReference type="SUPFAM" id="SSF55729">
    <property type="entry name" value="Acyl-CoA N-acyltransferases (Nat)"/>
    <property type="match status" value="1"/>
</dbReference>
<dbReference type="FunFam" id="3.40.630.70:FF:000001">
    <property type="entry name" value="Leucyl/phenylalanyl-tRNA--protein transferase"/>
    <property type="match status" value="1"/>
</dbReference>
<dbReference type="NCBIfam" id="TIGR00667">
    <property type="entry name" value="aat"/>
    <property type="match status" value="1"/>
</dbReference>
<accession>A0A3D8M8L5</accession>
<evidence type="ECO:0000256" key="12">
    <source>
        <dbReference type="ARBA" id="ARBA00077136"/>
    </source>
</evidence>
<dbReference type="InterPro" id="IPR016181">
    <property type="entry name" value="Acyl_CoA_acyltransferase"/>
</dbReference>
<protein>
    <recommendedName>
        <fullName evidence="11 15">Leucyl/phenylalanyl-tRNA--protein transferase</fullName>
        <ecNumber evidence="10 15">2.3.2.6</ecNumber>
    </recommendedName>
    <alternativeName>
        <fullName evidence="12 15">L/F-transferase</fullName>
    </alternativeName>
    <alternativeName>
        <fullName evidence="13 15">Leucyltransferase</fullName>
    </alternativeName>
    <alternativeName>
        <fullName evidence="14 15">Phenyalanyltransferase</fullName>
    </alternativeName>
</protein>
<evidence type="ECO:0000256" key="5">
    <source>
        <dbReference type="ARBA" id="ARBA00050607"/>
    </source>
</evidence>
<evidence type="ECO:0000256" key="4">
    <source>
        <dbReference type="ARBA" id="ARBA00023315"/>
    </source>
</evidence>
<evidence type="ECO:0000256" key="6">
    <source>
        <dbReference type="ARBA" id="ARBA00050652"/>
    </source>
</evidence>
<dbReference type="RefSeq" id="WP_115593034.1">
    <property type="nucleotide sequence ID" value="NZ_QRHA01000005.1"/>
</dbReference>
<dbReference type="GO" id="GO:0008914">
    <property type="term" value="F:leucyl-tRNA--protein transferase activity"/>
    <property type="evidence" value="ECO:0007669"/>
    <property type="project" value="UniProtKB-UniRule"/>
</dbReference>
<comment type="catalytic activity">
    <reaction evidence="5 15">
        <text>L-phenylalanyl-tRNA(Phe) + an N-terminal L-alpha-aminoacyl-[protein] = an N-terminal L-phenylalanyl-L-alpha-aminoacyl-[protein] + tRNA(Phe)</text>
        <dbReference type="Rhea" id="RHEA:43632"/>
        <dbReference type="Rhea" id="RHEA-COMP:9668"/>
        <dbReference type="Rhea" id="RHEA-COMP:9699"/>
        <dbReference type="Rhea" id="RHEA-COMP:10636"/>
        <dbReference type="Rhea" id="RHEA-COMP:10637"/>
        <dbReference type="ChEBI" id="CHEBI:78442"/>
        <dbReference type="ChEBI" id="CHEBI:78531"/>
        <dbReference type="ChEBI" id="CHEBI:78597"/>
        <dbReference type="ChEBI" id="CHEBI:83561"/>
        <dbReference type="EC" id="2.3.2.6"/>
    </reaction>
</comment>
<keyword evidence="4 15" id="KW-0012">Acyltransferase</keyword>
<evidence type="ECO:0000313" key="17">
    <source>
        <dbReference type="Proteomes" id="UP000256561"/>
    </source>
</evidence>
<evidence type="ECO:0000256" key="15">
    <source>
        <dbReference type="HAMAP-Rule" id="MF_00688"/>
    </source>
</evidence>
<organism evidence="16 17">
    <name type="scientific">Alteromonas aestuariivivens</name>
    <dbReference type="NCBI Taxonomy" id="1938339"/>
    <lineage>
        <taxon>Bacteria</taxon>
        <taxon>Pseudomonadati</taxon>
        <taxon>Pseudomonadota</taxon>
        <taxon>Gammaproteobacteria</taxon>
        <taxon>Alteromonadales</taxon>
        <taxon>Alteromonadaceae</taxon>
        <taxon>Alteromonas/Salinimonas group</taxon>
        <taxon>Alteromonas</taxon>
    </lineage>
</organism>
<reference evidence="17" key="1">
    <citation type="submission" date="2018-08" db="EMBL/GenBank/DDBJ databases">
        <authorList>
            <person name="Zhang J."/>
            <person name="Du Z.-J."/>
        </authorList>
    </citation>
    <scope>NUCLEOTIDE SEQUENCE [LARGE SCALE GENOMIC DNA]</scope>
    <source>
        <strain evidence="17">KCTC 52655</strain>
    </source>
</reference>
<gene>
    <name evidence="15" type="primary">aat</name>
    <name evidence="16" type="ORF">DXV75_08820</name>
</gene>
<dbReference type="PANTHER" id="PTHR30098">
    <property type="entry name" value="LEUCYL/PHENYLALANYL-TRNA--PROTEIN TRANSFERASE"/>
    <property type="match status" value="1"/>
</dbReference>
<evidence type="ECO:0000256" key="1">
    <source>
        <dbReference type="ARBA" id="ARBA00004496"/>
    </source>
</evidence>
<evidence type="ECO:0000256" key="14">
    <source>
        <dbReference type="ARBA" id="ARBA00083640"/>
    </source>
</evidence>